<dbReference type="InterPro" id="IPR029056">
    <property type="entry name" value="Ribokinase-like"/>
</dbReference>
<evidence type="ECO:0000259" key="4">
    <source>
        <dbReference type="Pfam" id="PF00294"/>
    </source>
</evidence>
<dbReference type="EMBL" id="CP014854">
    <property type="protein sequence ID" value="ASI99945.1"/>
    <property type="molecule type" value="Genomic_DNA"/>
</dbReference>
<comment type="similarity">
    <text evidence="1">Belongs to the carbohydrate kinase PfkB family.</text>
</comment>
<dbReference type="GO" id="GO:0016301">
    <property type="term" value="F:kinase activity"/>
    <property type="evidence" value="ECO:0007669"/>
    <property type="project" value="UniProtKB-KW"/>
</dbReference>
<dbReference type="PROSITE" id="PS00584">
    <property type="entry name" value="PFKB_KINASES_2"/>
    <property type="match status" value="1"/>
</dbReference>
<keyword evidence="3 5" id="KW-0418">Kinase</keyword>
<dbReference type="Pfam" id="PF00294">
    <property type="entry name" value="PfkB"/>
    <property type="match status" value="1"/>
</dbReference>
<reference evidence="5 6" key="1">
    <citation type="submission" date="2016-03" db="EMBL/GenBank/DDBJ databases">
        <title>Complete genome sequence of Thermococcus celer.</title>
        <authorList>
            <person name="Oger P.M."/>
        </authorList>
    </citation>
    <scope>NUCLEOTIDE SEQUENCE [LARGE SCALE GENOMIC DNA]</scope>
    <source>
        <strain evidence="5 6">Vu 13</strain>
    </source>
</reference>
<accession>A0A218P4V4</accession>
<name>A0A218P4V4_THECE</name>
<feature type="domain" description="Carbohydrate kinase PfkB" evidence="4">
    <location>
        <begin position="10"/>
        <end position="256"/>
    </location>
</feature>
<dbReference type="PANTHER" id="PTHR10584">
    <property type="entry name" value="SUGAR KINASE"/>
    <property type="match status" value="1"/>
</dbReference>
<evidence type="ECO:0000256" key="1">
    <source>
        <dbReference type="ARBA" id="ARBA00010688"/>
    </source>
</evidence>
<dbReference type="Proteomes" id="UP000197156">
    <property type="component" value="Chromosome"/>
</dbReference>
<dbReference type="InterPro" id="IPR011611">
    <property type="entry name" value="PfkB_dom"/>
</dbReference>
<keyword evidence="2" id="KW-0808">Transferase</keyword>
<evidence type="ECO:0000313" key="5">
    <source>
        <dbReference type="EMBL" id="ASI99945.1"/>
    </source>
</evidence>
<keyword evidence="6" id="KW-1185">Reference proteome</keyword>
<dbReference type="CDD" id="cd01942">
    <property type="entry name" value="ribokinase_group_A"/>
    <property type="match status" value="1"/>
</dbReference>
<dbReference type="KEGG" id="tce:A3L02_06755"/>
<evidence type="ECO:0000256" key="3">
    <source>
        <dbReference type="ARBA" id="ARBA00022777"/>
    </source>
</evidence>
<dbReference type="InterPro" id="IPR002173">
    <property type="entry name" value="Carboh/pur_kinase_PfkB_CS"/>
</dbReference>
<proteinExistence type="inferred from homology"/>
<evidence type="ECO:0000256" key="2">
    <source>
        <dbReference type="ARBA" id="ARBA00022679"/>
    </source>
</evidence>
<organism evidence="5 6">
    <name type="scientific">Thermococcus celer Vu 13 = JCM 8558</name>
    <dbReference type="NCBI Taxonomy" id="1293037"/>
    <lineage>
        <taxon>Archaea</taxon>
        <taxon>Methanobacteriati</taxon>
        <taxon>Methanobacteriota</taxon>
        <taxon>Thermococci</taxon>
        <taxon>Thermococcales</taxon>
        <taxon>Thermococcaceae</taxon>
        <taxon>Thermococcus</taxon>
    </lineage>
</organism>
<dbReference type="SUPFAM" id="SSF53613">
    <property type="entry name" value="Ribokinase-like"/>
    <property type="match status" value="1"/>
</dbReference>
<dbReference type="AlphaFoldDB" id="A0A218P4V4"/>
<protein>
    <submittedName>
        <fullName evidence="5">Sugar kinase</fullName>
    </submittedName>
</protein>
<sequence length="279" mass="30102">MLVDHFPEFHEKVNAGEAFFGLGGAAANTISWLATFGLRTGYIGAVGRDEIGGAHLAYFRKLGVDTGGIKVVDVPSGVAVAMVHGEDKRIVKYPGANLMKEVDPGYISRARHVHLSSNPHAIIERVVNFANERGITVSLDIGEAELPGEIEERVDYLMMNEDEYRRKFGSLDLSLSRARNLVVTLNGGGALVRDENGNVHEIRGLSARVVDSTGAGDSFDAGVIYGILNGWSLEDAARLGMVLAYLTVQKVGARSAIVPLEKAMEVARENGIELPFKEL</sequence>
<evidence type="ECO:0000313" key="6">
    <source>
        <dbReference type="Proteomes" id="UP000197156"/>
    </source>
</evidence>
<dbReference type="Gene3D" id="3.40.1190.20">
    <property type="match status" value="1"/>
</dbReference>
<dbReference type="PANTHER" id="PTHR10584:SF166">
    <property type="entry name" value="RIBOKINASE"/>
    <property type="match status" value="1"/>
</dbReference>
<gene>
    <name evidence="5" type="ORF">A3L02_06755</name>
</gene>